<evidence type="ECO:0000259" key="2">
    <source>
        <dbReference type="PROSITE" id="PS50943"/>
    </source>
</evidence>
<evidence type="ECO:0000313" key="3">
    <source>
        <dbReference type="EMBL" id="SBW85274.1"/>
    </source>
</evidence>
<protein>
    <recommendedName>
        <fullName evidence="2">HTH cro/C1-type domain-containing protein</fullName>
    </recommendedName>
</protein>
<dbReference type="GO" id="GO:0003677">
    <property type="term" value="F:DNA binding"/>
    <property type="evidence" value="ECO:0007669"/>
    <property type="project" value="InterPro"/>
</dbReference>
<dbReference type="AlphaFoldDB" id="A0A1D3KA87"/>
<dbReference type="CDD" id="cd00093">
    <property type="entry name" value="HTH_XRE"/>
    <property type="match status" value="2"/>
</dbReference>
<keyword evidence="3" id="KW-0614">Plasmid</keyword>
<dbReference type="InterPro" id="IPR001387">
    <property type="entry name" value="Cro/C1-type_HTH"/>
</dbReference>
<feature type="compositionally biased region" description="Polar residues" evidence="1">
    <location>
        <begin position="1"/>
        <end position="17"/>
    </location>
</feature>
<dbReference type="PROSITE" id="PS50943">
    <property type="entry name" value="HTH_CROC1"/>
    <property type="match status" value="1"/>
</dbReference>
<dbReference type="Proteomes" id="UP000245431">
    <property type="component" value="Plasmid PVE_plasmid"/>
</dbReference>
<sequence length="223" mass="24540">MSTDPALNTDPQPTSQPVRRARRHSDPEMHGITRDTRAANPSDAGWRVRLMKASQFVADRHFRDQAYGGSLRAKKAARCYRDDMAKEHGIVFTAACVGELAVLRRGAGLAQRELAQILRVSSAQIAKWERGVVPAAVLSLVGALLSRQVATTSSDVSGDDIRRIRTQVLKWTQQQLATELDRAYAAVGQWERGGRRAPGWVLVYLQAVNDGWNRVHGTESSGA</sequence>
<feature type="region of interest" description="Disordered" evidence="1">
    <location>
        <begin position="1"/>
        <end position="40"/>
    </location>
</feature>
<feature type="compositionally biased region" description="Basic and acidic residues" evidence="1">
    <location>
        <begin position="24"/>
        <end position="37"/>
    </location>
</feature>
<organism evidence="3 4">
    <name type="scientific">Pseudomonas veronii 1YdBTEX2</name>
    <dbReference type="NCBI Taxonomy" id="1295141"/>
    <lineage>
        <taxon>Bacteria</taxon>
        <taxon>Pseudomonadati</taxon>
        <taxon>Pseudomonadota</taxon>
        <taxon>Gammaproteobacteria</taxon>
        <taxon>Pseudomonadales</taxon>
        <taxon>Pseudomonadaceae</taxon>
        <taxon>Pseudomonas</taxon>
    </lineage>
</organism>
<feature type="domain" description="HTH cro/C1-type" evidence="2">
    <location>
        <begin position="100"/>
        <end position="131"/>
    </location>
</feature>
<evidence type="ECO:0000256" key="1">
    <source>
        <dbReference type="SAM" id="MobiDB-lite"/>
    </source>
</evidence>
<dbReference type="InterPro" id="IPR010982">
    <property type="entry name" value="Lambda_DNA-bd_dom_sf"/>
</dbReference>
<geneLocation type="plasmid" evidence="4">
    <name>pve_Plasmid</name>
</geneLocation>
<dbReference type="SUPFAM" id="SSF47413">
    <property type="entry name" value="lambda repressor-like DNA-binding domains"/>
    <property type="match status" value="2"/>
</dbReference>
<name>A0A1D3KA87_PSEVE</name>
<proteinExistence type="predicted"/>
<reference evidence="4" key="1">
    <citation type="submission" date="2016-07" db="EMBL/GenBank/DDBJ databases">
        <authorList>
            <person name="Florea S."/>
            <person name="Webb J.S."/>
            <person name="Jaromczyk J."/>
            <person name="Schardl C.L."/>
        </authorList>
    </citation>
    <scope>NUCLEOTIDE SEQUENCE [LARGE SCALE GENOMIC DNA]</scope>
    <source>
        <strain evidence="4">1YdBTEX2</strain>
        <plasmid evidence="4">Plasmid pve_Plasmid</plasmid>
    </source>
</reference>
<gene>
    <name evidence="3" type="ORF">PVE_P0234</name>
</gene>
<dbReference type="Gene3D" id="1.10.260.40">
    <property type="entry name" value="lambda repressor-like DNA-binding domains"/>
    <property type="match status" value="2"/>
</dbReference>
<evidence type="ECO:0000313" key="4">
    <source>
        <dbReference type="Proteomes" id="UP000245431"/>
    </source>
</evidence>
<accession>A0A1D3KA87</accession>
<dbReference type="EMBL" id="LT599585">
    <property type="protein sequence ID" value="SBW85274.1"/>
    <property type="molecule type" value="Genomic_DNA"/>
</dbReference>